<sequence length="114" mass="11973">ELVVSRRDPSDDAGSVSFSVVEEEIVSEALSKEACSVLHAAHSRSSAGQQTSEFTPQVPRLALPMTAIFLPGCPSGWSARRRFAVPGSARDGHQTLTEHPASGVTLPPLSVGHA</sequence>
<feature type="non-terminal residue" evidence="2">
    <location>
        <position position="1"/>
    </location>
</feature>
<proteinExistence type="predicted"/>
<name>A0A813GT59_POLGL</name>
<evidence type="ECO:0000313" key="3">
    <source>
        <dbReference type="Proteomes" id="UP000654075"/>
    </source>
</evidence>
<evidence type="ECO:0000313" key="2">
    <source>
        <dbReference type="EMBL" id="CAE8626227.1"/>
    </source>
</evidence>
<feature type="region of interest" description="Disordered" evidence="1">
    <location>
        <begin position="86"/>
        <end position="114"/>
    </location>
</feature>
<keyword evidence="3" id="KW-1185">Reference proteome</keyword>
<accession>A0A813GT59</accession>
<gene>
    <name evidence="2" type="ORF">PGLA1383_LOCUS43174</name>
</gene>
<dbReference type="AlphaFoldDB" id="A0A813GT59"/>
<dbReference type="EMBL" id="CAJNNV010028935">
    <property type="protein sequence ID" value="CAE8626227.1"/>
    <property type="molecule type" value="Genomic_DNA"/>
</dbReference>
<organism evidence="2 3">
    <name type="scientific">Polarella glacialis</name>
    <name type="common">Dinoflagellate</name>
    <dbReference type="NCBI Taxonomy" id="89957"/>
    <lineage>
        <taxon>Eukaryota</taxon>
        <taxon>Sar</taxon>
        <taxon>Alveolata</taxon>
        <taxon>Dinophyceae</taxon>
        <taxon>Suessiales</taxon>
        <taxon>Suessiaceae</taxon>
        <taxon>Polarella</taxon>
    </lineage>
</organism>
<evidence type="ECO:0000256" key="1">
    <source>
        <dbReference type="SAM" id="MobiDB-lite"/>
    </source>
</evidence>
<reference evidence="2" key="1">
    <citation type="submission" date="2021-02" db="EMBL/GenBank/DDBJ databases">
        <authorList>
            <person name="Dougan E. K."/>
            <person name="Rhodes N."/>
            <person name="Thang M."/>
            <person name="Chan C."/>
        </authorList>
    </citation>
    <scope>NUCLEOTIDE SEQUENCE</scope>
</reference>
<dbReference type="Proteomes" id="UP000654075">
    <property type="component" value="Unassembled WGS sequence"/>
</dbReference>
<protein>
    <submittedName>
        <fullName evidence="2">Uncharacterized protein</fullName>
    </submittedName>
</protein>
<comment type="caution">
    <text evidence="2">The sequence shown here is derived from an EMBL/GenBank/DDBJ whole genome shotgun (WGS) entry which is preliminary data.</text>
</comment>